<gene>
    <name evidence="1" type="ORF">HMPREF9370_1828</name>
</gene>
<proteinExistence type="predicted"/>
<dbReference type="AlphaFoldDB" id="G4CRW8"/>
<protein>
    <submittedName>
        <fullName evidence="1">Uncharacterized protein</fullName>
    </submittedName>
</protein>
<name>G4CRW8_9NEIS</name>
<reference evidence="1 2" key="1">
    <citation type="submission" date="2011-06" db="EMBL/GenBank/DDBJ databases">
        <authorList>
            <person name="Muzny D."/>
            <person name="Qin X."/>
            <person name="Deng J."/>
            <person name="Jiang H."/>
            <person name="Liu Y."/>
            <person name="Qu J."/>
            <person name="Song X.-Z."/>
            <person name="Zhang L."/>
            <person name="Thornton R."/>
            <person name="Coyle M."/>
            <person name="Francisco L."/>
            <person name="Jackson L."/>
            <person name="Javaid M."/>
            <person name="Korchina V."/>
            <person name="Kovar C."/>
            <person name="Mata R."/>
            <person name="Mathew T."/>
            <person name="Ngo R."/>
            <person name="Nguyen L."/>
            <person name="Nguyen N."/>
            <person name="Okwuonu G."/>
            <person name="Ongeri F."/>
            <person name="Pham C."/>
            <person name="Simmons D."/>
            <person name="Wilczek-Boney K."/>
            <person name="Hale W."/>
            <person name="Jakkamsetti A."/>
            <person name="Pham P."/>
            <person name="Ruth R."/>
            <person name="San Lucas F."/>
            <person name="Warren J."/>
            <person name="Zhang J."/>
            <person name="Zhao Z."/>
            <person name="Zhou C."/>
            <person name="Zhu D."/>
            <person name="Lee S."/>
            <person name="Bess C."/>
            <person name="Blankenburg K."/>
            <person name="Forbes L."/>
            <person name="Fu Q."/>
            <person name="Gubbala S."/>
            <person name="Hirani K."/>
            <person name="Jayaseelan J.C."/>
            <person name="Lara F."/>
            <person name="Munidasa M."/>
            <person name="Palculict T."/>
            <person name="Patil S."/>
            <person name="Pu L.-L."/>
            <person name="Saada N."/>
            <person name="Tang L."/>
            <person name="Weissenberger G."/>
            <person name="Zhu Y."/>
            <person name="Hemphill L."/>
            <person name="Shang Y."/>
            <person name="Youmans B."/>
            <person name="Ayvaz T."/>
            <person name="Ross M."/>
            <person name="Santibanez J."/>
            <person name="Aqrawi P."/>
            <person name="Gross S."/>
            <person name="Joshi V."/>
            <person name="Fowler G."/>
            <person name="Nazareth L."/>
            <person name="Reid J."/>
            <person name="Worley K."/>
            <person name="Petrosino J."/>
            <person name="Highlander S."/>
            <person name="Gibbs R."/>
        </authorList>
    </citation>
    <scope>NUCLEOTIDE SEQUENCE [LARGE SCALE GENOMIC DNA]</scope>
    <source>
        <strain evidence="1 2">9715</strain>
    </source>
</reference>
<dbReference type="EMBL" id="AGAZ01000063">
    <property type="protein sequence ID" value="EGZ44882.1"/>
    <property type="molecule type" value="Genomic_DNA"/>
</dbReference>
<keyword evidence="2" id="KW-1185">Reference proteome</keyword>
<accession>G4CRW8</accession>
<evidence type="ECO:0000313" key="2">
    <source>
        <dbReference type="Proteomes" id="UP000005336"/>
    </source>
</evidence>
<dbReference type="PATRIC" id="fig|1030841.3.peg.1820"/>
<organism evidence="1 2">
    <name type="scientific">Neisseria wadsworthii 9715</name>
    <dbReference type="NCBI Taxonomy" id="1030841"/>
    <lineage>
        <taxon>Bacteria</taxon>
        <taxon>Pseudomonadati</taxon>
        <taxon>Pseudomonadota</taxon>
        <taxon>Betaproteobacteria</taxon>
        <taxon>Neisseriales</taxon>
        <taxon>Neisseriaceae</taxon>
        <taxon>Neisseria</taxon>
    </lineage>
</organism>
<sequence>MVSDRHSKLNLKRCLSENISSTYFIRLKGRPKAEFRAALCMKNLKFV</sequence>
<dbReference type="Proteomes" id="UP000005336">
    <property type="component" value="Unassembled WGS sequence"/>
</dbReference>
<evidence type="ECO:0000313" key="1">
    <source>
        <dbReference type="EMBL" id="EGZ44882.1"/>
    </source>
</evidence>
<dbReference type="HOGENOM" id="CLU_3170722_0_0_4"/>
<comment type="caution">
    <text evidence="1">The sequence shown here is derived from an EMBL/GenBank/DDBJ whole genome shotgun (WGS) entry which is preliminary data.</text>
</comment>